<dbReference type="Gene3D" id="3.90.400.10">
    <property type="entry name" value="Oligo-1,6-glucosidase, Domain 2"/>
    <property type="match status" value="1"/>
</dbReference>
<protein>
    <submittedName>
        <fullName evidence="5">Pullulan hydrolase type III (PulhA)</fullName>
    </submittedName>
</protein>
<dbReference type="Pfam" id="PF00128">
    <property type="entry name" value="Alpha-amylase"/>
    <property type="match status" value="1"/>
</dbReference>
<dbReference type="PANTHER" id="PTHR10357:SF210">
    <property type="entry name" value="MALTODEXTRIN GLUCOSIDASE"/>
    <property type="match status" value="1"/>
</dbReference>
<gene>
    <name evidence="5" type="primary">pulhA</name>
    <name evidence="5" type="ordered locus">TGAM_1752</name>
</gene>
<keyword evidence="1 5" id="KW-0378">Hydrolase</keyword>
<dbReference type="AlphaFoldDB" id="C5A1I5"/>
<dbReference type="InterPro" id="IPR032640">
    <property type="entry name" value="AMPK1_CBM"/>
</dbReference>
<evidence type="ECO:0000259" key="4">
    <source>
        <dbReference type="SMART" id="SM00642"/>
    </source>
</evidence>
<dbReference type="EMBL" id="CP001398">
    <property type="protein sequence ID" value="ACS34254.1"/>
    <property type="molecule type" value="Genomic_DNA"/>
</dbReference>
<dbReference type="GO" id="GO:0005975">
    <property type="term" value="P:carbohydrate metabolic process"/>
    <property type="evidence" value="ECO:0007669"/>
    <property type="project" value="InterPro"/>
</dbReference>
<dbReference type="Pfam" id="PF16561">
    <property type="entry name" value="AMPK1_CBM"/>
    <property type="match status" value="1"/>
</dbReference>
<dbReference type="SMR" id="C5A1I5"/>
<name>C5A1I5_THEGJ</name>
<dbReference type="InterPro" id="IPR017853">
    <property type="entry name" value="GH"/>
</dbReference>
<dbReference type="GO" id="GO:0016798">
    <property type="term" value="F:hydrolase activity, acting on glycosyl bonds"/>
    <property type="evidence" value="ECO:0007669"/>
    <property type="project" value="UniProtKB-KW"/>
</dbReference>
<proteinExistence type="predicted"/>
<dbReference type="CAZy" id="CBM48">
    <property type="family name" value="Carbohydrate-Binding Module Family 48"/>
</dbReference>
<keyword evidence="6" id="KW-1185">Reference proteome</keyword>
<dbReference type="PATRIC" id="fig|593117.10.peg.1760"/>
<keyword evidence="2" id="KW-0326">Glycosidase</keyword>
<dbReference type="eggNOG" id="arCOG02948">
    <property type="taxonomic scope" value="Archaea"/>
</dbReference>
<dbReference type="InterPro" id="IPR045857">
    <property type="entry name" value="O16G_dom_2"/>
</dbReference>
<evidence type="ECO:0000256" key="2">
    <source>
        <dbReference type="ARBA" id="ARBA00023295"/>
    </source>
</evidence>
<dbReference type="InterPro" id="IPR006048">
    <property type="entry name" value="A-amylase/branching_C"/>
</dbReference>
<evidence type="ECO:0000313" key="5">
    <source>
        <dbReference type="EMBL" id="ACS34254.1"/>
    </source>
</evidence>
<dbReference type="KEGG" id="tga:TGAM_1752"/>
<dbReference type="STRING" id="593117.TGAM_1752"/>
<dbReference type="PaxDb" id="593117-TGAM_1752"/>
<dbReference type="InterPro" id="IPR014756">
    <property type="entry name" value="Ig_E-set"/>
</dbReference>
<sequence length="790" mass="87931">MSKTLIYPFLYSLLVIHVGKNVVLALIFLLIGGVFAAGCLGGGSNGASTTSGFSQTTSSTTTTVSSCSTSTTYSTTTSTISTTTQTSQTTTSPTATPSPGPGYKVIYLTTSSGSCPSGKIPVEFVYNPGNKTVKRVSLRGTFNDWSQWLMHKKPDGRWVLRICLAPGTYEYKFYVDGHWIKDMSKADPTADKYVDDGYGGKNAVKIVGGASSLVIEHDPLDPAYLSIADTRTVVRFEVNPGLVDSAVLVTTIGNFTMEKQVWWDSGEVWRAELPVGSFDYHFVLNVNGTEFIVFNSSESPELHFDGVNRFPQIEWVSSAIGYQIFPDRFFNGNHSNDALALDHDELVYNELTNEKPILSNWSDPITPLHCCHQYFGGDIAGITEKLDYLSSLGVRLIYLNPIFLSGSVHGYDTYDYYRVDPKFGTETELKLFLSEAHKRGIKVIFDFVPDHSGIGADQFLDVWKNGRESQYWNWYFIKRWPFKLGDGSAYEGWWGLGSLPKLNTTNPEVREYLIGSALKWLDFGFDGIRVDTPADLVNADEFFREFRERVKEKHPNAYLVGEIWTLSPEWVKGDKFDSLMNYALGRDILLPYARGTLSGKTALNLLGKYYASYGENVVAMGFNLVDSHDTSRVLTDLGGGKLGDKPKPEAVKRLKLLSALLYTLPGMPVTFQGDECGFLGDKNHYDEQRYPLQWSECNVSLVEHYRSLGKLRESIPALSSSKISFYMAKDGVIAFFRGHRNEILVVANNRDSPTSIPLPSGTWKEAWPGNGSYQNSLEVPPVSLIVLRRG</sequence>
<dbReference type="SMART" id="SM00642">
    <property type="entry name" value="Aamy"/>
    <property type="match status" value="1"/>
</dbReference>
<dbReference type="Proteomes" id="UP000001488">
    <property type="component" value="Chromosome"/>
</dbReference>
<evidence type="ECO:0000256" key="1">
    <source>
        <dbReference type="ARBA" id="ARBA00022801"/>
    </source>
</evidence>
<dbReference type="CAZy" id="GH13">
    <property type="family name" value="Glycoside Hydrolase Family 13"/>
</dbReference>
<accession>C5A1I5</accession>
<dbReference type="SUPFAM" id="SSF81296">
    <property type="entry name" value="E set domains"/>
    <property type="match status" value="1"/>
</dbReference>
<dbReference type="Pfam" id="PF02806">
    <property type="entry name" value="Alpha-amylase_C"/>
    <property type="match status" value="1"/>
</dbReference>
<reference evidence="5 6" key="1">
    <citation type="journal article" date="2007" name="Genome Biol.">
        <title>Genome analysis and genome-wide proteomics of Thermococcus gammatolerans, the most radioresistant organism known amongst the Archaea.</title>
        <authorList>
            <person name="Zivanovic Y."/>
            <person name="Armengaud J."/>
            <person name="Lagorce A."/>
            <person name="Leplat C."/>
            <person name="Guerin P."/>
            <person name="Dutertre M."/>
            <person name="Anthouard V."/>
            <person name="Forterre P."/>
            <person name="Wincker P."/>
            <person name="Confalonieri F."/>
        </authorList>
    </citation>
    <scope>NUCLEOTIDE SEQUENCE [LARGE SCALE GENOMIC DNA]</scope>
    <source>
        <strain evidence="6">DSM 15229 / JCM 11827 / EJ3</strain>
    </source>
</reference>
<dbReference type="SUPFAM" id="SSF51445">
    <property type="entry name" value="(Trans)glycosidases"/>
    <property type="match status" value="1"/>
</dbReference>
<dbReference type="PANTHER" id="PTHR10357">
    <property type="entry name" value="ALPHA-AMYLASE FAMILY MEMBER"/>
    <property type="match status" value="1"/>
</dbReference>
<dbReference type="CDD" id="cd02859">
    <property type="entry name" value="E_set_AMPKbeta_like_N"/>
    <property type="match status" value="1"/>
</dbReference>
<feature type="region of interest" description="Disordered" evidence="3">
    <location>
        <begin position="49"/>
        <end position="98"/>
    </location>
</feature>
<evidence type="ECO:0000313" key="6">
    <source>
        <dbReference type="Proteomes" id="UP000001488"/>
    </source>
</evidence>
<dbReference type="GO" id="GO:0043169">
    <property type="term" value="F:cation binding"/>
    <property type="evidence" value="ECO:0007669"/>
    <property type="project" value="InterPro"/>
</dbReference>
<evidence type="ECO:0000256" key="3">
    <source>
        <dbReference type="SAM" id="MobiDB-lite"/>
    </source>
</evidence>
<dbReference type="InterPro" id="IPR006047">
    <property type="entry name" value="GH13_cat_dom"/>
</dbReference>
<dbReference type="HOGENOM" id="CLU_006462_6_4_2"/>
<dbReference type="SUPFAM" id="SSF51011">
    <property type="entry name" value="Glycosyl hydrolase domain"/>
    <property type="match status" value="1"/>
</dbReference>
<dbReference type="InterPro" id="IPR013783">
    <property type="entry name" value="Ig-like_fold"/>
</dbReference>
<dbReference type="Gene3D" id="2.60.40.10">
    <property type="entry name" value="Immunoglobulins"/>
    <property type="match status" value="1"/>
</dbReference>
<feature type="compositionally biased region" description="Low complexity" evidence="3">
    <location>
        <begin position="49"/>
        <end position="97"/>
    </location>
</feature>
<organism evidence="5 6">
    <name type="scientific">Thermococcus gammatolerans (strain DSM 15229 / JCM 11827 / EJ3)</name>
    <dbReference type="NCBI Taxonomy" id="593117"/>
    <lineage>
        <taxon>Archaea</taxon>
        <taxon>Methanobacteriati</taxon>
        <taxon>Methanobacteriota</taxon>
        <taxon>Thermococci</taxon>
        <taxon>Thermococcales</taxon>
        <taxon>Thermococcaceae</taxon>
        <taxon>Thermococcus</taxon>
    </lineage>
</organism>
<feature type="domain" description="Glycosyl hydrolase family 13 catalytic" evidence="4">
    <location>
        <begin position="323"/>
        <end position="712"/>
    </location>
</feature>
<dbReference type="Gene3D" id="3.20.20.80">
    <property type="entry name" value="Glycosidases"/>
    <property type="match status" value="1"/>
</dbReference>
<dbReference type="CDD" id="cd11338">
    <property type="entry name" value="AmyAc_CMD"/>
    <property type="match status" value="1"/>
</dbReference>
<dbReference type="OrthoDB" id="34423at2157"/>